<organism evidence="2 3">
    <name type="scientific">Rotaria socialis</name>
    <dbReference type="NCBI Taxonomy" id="392032"/>
    <lineage>
        <taxon>Eukaryota</taxon>
        <taxon>Metazoa</taxon>
        <taxon>Spiralia</taxon>
        <taxon>Gnathifera</taxon>
        <taxon>Rotifera</taxon>
        <taxon>Eurotatoria</taxon>
        <taxon>Bdelloidea</taxon>
        <taxon>Philodinida</taxon>
        <taxon>Philodinidae</taxon>
        <taxon>Rotaria</taxon>
    </lineage>
</organism>
<protein>
    <submittedName>
        <fullName evidence="2">Uncharacterized protein</fullName>
    </submittedName>
</protein>
<evidence type="ECO:0000256" key="1">
    <source>
        <dbReference type="SAM" id="MobiDB-lite"/>
    </source>
</evidence>
<evidence type="ECO:0000313" key="3">
    <source>
        <dbReference type="Proteomes" id="UP000663872"/>
    </source>
</evidence>
<proteinExistence type="predicted"/>
<accession>A0A817U4C1</accession>
<dbReference type="EMBL" id="CAJNYT010000071">
    <property type="protein sequence ID" value="CAF3327007.1"/>
    <property type="molecule type" value="Genomic_DNA"/>
</dbReference>
<feature type="region of interest" description="Disordered" evidence="1">
    <location>
        <begin position="204"/>
        <end position="223"/>
    </location>
</feature>
<sequence>MLNIEKPERTVGLDEKSMTWGMLIDQFIFVPLQVEEMHHPLFLKVEELEIDFKYHKLSNWAFFVPTLIDLTAIVRFKCSCALICRTEPHMLAQITSLLQQMCNLLSLDLCSPYSNDISSLTAEDVCLMTPSHVRHLIVRIQSLSEIIIVLERLEHLSGAKFYFRDTSSTRPIIKMLKEKRNGSSCRINSFTLYVWLGKKHIQPRGKKRDSRTPADSLYSQTIR</sequence>
<gene>
    <name evidence="2" type="ORF">GRG538_LOCUS3073</name>
</gene>
<dbReference type="Proteomes" id="UP000663872">
    <property type="component" value="Unassembled WGS sequence"/>
</dbReference>
<name>A0A817U4C1_9BILA</name>
<comment type="caution">
    <text evidence="2">The sequence shown here is derived from an EMBL/GenBank/DDBJ whole genome shotgun (WGS) entry which is preliminary data.</text>
</comment>
<evidence type="ECO:0000313" key="2">
    <source>
        <dbReference type="EMBL" id="CAF3327007.1"/>
    </source>
</evidence>
<dbReference type="AlphaFoldDB" id="A0A817U4C1"/>
<reference evidence="2" key="1">
    <citation type="submission" date="2021-02" db="EMBL/GenBank/DDBJ databases">
        <authorList>
            <person name="Nowell W R."/>
        </authorList>
    </citation>
    <scope>NUCLEOTIDE SEQUENCE</scope>
</reference>